<protein>
    <recommendedName>
        <fullName evidence="9">Dolichyl-diphosphooligosaccharide--protein glycosyltransferase subunit KCP2</fullName>
    </recommendedName>
</protein>
<evidence type="ECO:0000313" key="8">
    <source>
        <dbReference type="Proteomes" id="UP001608902"/>
    </source>
</evidence>
<comment type="similarity">
    <text evidence="2">Belongs to the KRTCAP2 family.</text>
</comment>
<evidence type="ECO:0000313" key="7">
    <source>
        <dbReference type="EMBL" id="MFH4978390.1"/>
    </source>
</evidence>
<comment type="caution">
    <text evidence="7">The sequence shown here is derived from an EMBL/GenBank/DDBJ whole genome shotgun (WGS) entry which is preliminary data.</text>
</comment>
<dbReference type="GO" id="GO:0016020">
    <property type="term" value="C:membrane"/>
    <property type="evidence" value="ECO:0007669"/>
    <property type="project" value="UniProtKB-SubCell"/>
</dbReference>
<dbReference type="EMBL" id="JBGFUD010003160">
    <property type="protein sequence ID" value="MFH4978390.1"/>
    <property type="molecule type" value="Genomic_DNA"/>
</dbReference>
<sequence>MSNYSGSAIISLLFAVLLIGGGQMMKPHLSTSRTGSLIAGILGSLIFVFLLSAISNFEMSSISPSVKAGLVEVSAALIVAMIVSSTIHRVAVTVCLLFSMIWLFYIMSISESVYGTPVAHHVAPIKKRK</sequence>
<evidence type="ECO:0000256" key="6">
    <source>
        <dbReference type="SAM" id="Phobius"/>
    </source>
</evidence>
<organism evidence="7 8">
    <name type="scientific">Gnathostoma spinigerum</name>
    <dbReference type="NCBI Taxonomy" id="75299"/>
    <lineage>
        <taxon>Eukaryota</taxon>
        <taxon>Metazoa</taxon>
        <taxon>Ecdysozoa</taxon>
        <taxon>Nematoda</taxon>
        <taxon>Chromadorea</taxon>
        <taxon>Rhabditida</taxon>
        <taxon>Spirurina</taxon>
        <taxon>Gnathostomatomorpha</taxon>
        <taxon>Gnathostomatoidea</taxon>
        <taxon>Gnathostomatidae</taxon>
        <taxon>Gnathostoma</taxon>
    </lineage>
</organism>
<evidence type="ECO:0000256" key="2">
    <source>
        <dbReference type="ARBA" id="ARBA00007279"/>
    </source>
</evidence>
<dbReference type="InterPro" id="IPR018614">
    <property type="entry name" value="KRTCAP2"/>
</dbReference>
<feature type="transmembrane region" description="Helical" evidence="6">
    <location>
        <begin position="6"/>
        <end position="25"/>
    </location>
</feature>
<keyword evidence="5 6" id="KW-0472">Membrane</keyword>
<gene>
    <name evidence="7" type="ORF">AB6A40_005099</name>
</gene>
<keyword evidence="8" id="KW-1185">Reference proteome</keyword>
<keyword evidence="4 6" id="KW-1133">Transmembrane helix</keyword>
<name>A0ABD6EQ49_9BILA</name>
<dbReference type="AlphaFoldDB" id="A0ABD6EQ49"/>
<feature type="transmembrane region" description="Helical" evidence="6">
    <location>
        <begin position="37"/>
        <end position="54"/>
    </location>
</feature>
<reference evidence="7 8" key="1">
    <citation type="submission" date="2024-08" db="EMBL/GenBank/DDBJ databases">
        <title>Gnathostoma spinigerum genome.</title>
        <authorList>
            <person name="Gonzalez-Bertolin B."/>
            <person name="Monzon S."/>
            <person name="Zaballos A."/>
            <person name="Jimenez P."/>
            <person name="Dekumyoy P."/>
            <person name="Varona S."/>
            <person name="Cuesta I."/>
            <person name="Sumanam S."/>
            <person name="Adisakwattana P."/>
            <person name="Gasser R.B."/>
            <person name="Hernandez-Gonzalez A."/>
            <person name="Young N.D."/>
            <person name="Perteguer M.J."/>
        </authorList>
    </citation>
    <scope>NUCLEOTIDE SEQUENCE [LARGE SCALE GENOMIC DNA]</scope>
    <source>
        <strain evidence="7">AL3</strain>
        <tissue evidence="7">Liver</tissue>
    </source>
</reference>
<proteinExistence type="inferred from homology"/>
<evidence type="ECO:0000256" key="3">
    <source>
        <dbReference type="ARBA" id="ARBA00022692"/>
    </source>
</evidence>
<evidence type="ECO:0000256" key="5">
    <source>
        <dbReference type="ARBA" id="ARBA00023136"/>
    </source>
</evidence>
<dbReference type="Proteomes" id="UP001608902">
    <property type="component" value="Unassembled WGS sequence"/>
</dbReference>
<keyword evidence="3 6" id="KW-0812">Transmembrane</keyword>
<dbReference type="Pfam" id="PF09775">
    <property type="entry name" value="Keratin_assoc"/>
    <property type="match status" value="1"/>
</dbReference>
<comment type="subcellular location">
    <subcellularLocation>
        <location evidence="1">Membrane</location>
        <topology evidence="1">Multi-pass membrane protein</topology>
    </subcellularLocation>
</comment>
<evidence type="ECO:0008006" key="9">
    <source>
        <dbReference type="Google" id="ProtNLM"/>
    </source>
</evidence>
<evidence type="ECO:0000256" key="4">
    <source>
        <dbReference type="ARBA" id="ARBA00022989"/>
    </source>
</evidence>
<feature type="transmembrane region" description="Helical" evidence="6">
    <location>
        <begin position="66"/>
        <end position="83"/>
    </location>
</feature>
<evidence type="ECO:0000256" key="1">
    <source>
        <dbReference type="ARBA" id="ARBA00004141"/>
    </source>
</evidence>
<dbReference type="PANTHER" id="PTHR32001">
    <property type="entry name" value="KERATINOCYTE-ASSOCIATED PROTEIN 2"/>
    <property type="match status" value="1"/>
</dbReference>
<accession>A0ABD6EQ49</accession>
<dbReference type="PANTHER" id="PTHR32001:SF1">
    <property type="entry name" value="KERATINOCYTE-ASSOCIATED PROTEIN 2"/>
    <property type="match status" value="1"/>
</dbReference>